<dbReference type="Proteomes" id="UP000052103">
    <property type="component" value="Segment"/>
</dbReference>
<organism evidence="2 3">
    <name type="scientific">Saline Natrinema sp. J7-1 virus 1</name>
    <dbReference type="NCBI Taxonomy" id="2847285"/>
    <lineage>
        <taxon>Viruses</taxon>
        <taxon>Singelaviria</taxon>
        <taxon>Helvetiavirae</taxon>
        <taxon>Dividoviricota</taxon>
        <taxon>Laserviricetes</taxon>
        <taxon>Halopanivirales</taxon>
        <taxon>Simuloviridae</taxon>
        <taxon>Yingchengvirus</taxon>
        <taxon>Yingchengvirus sinense</taxon>
        <taxon>Yingchengvirus SNJ1</taxon>
    </lineage>
</organism>
<feature type="compositionally biased region" description="Polar residues" evidence="1">
    <location>
        <begin position="1"/>
        <end position="21"/>
    </location>
</feature>
<keyword evidence="3" id="KW-1185">Reference proteome</keyword>
<feature type="compositionally biased region" description="Basic and acidic residues" evidence="1">
    <location>
        <begin position="62"/>
        <end position="80"/>
    </location>
</feature>
<feature type="region of interest" description="Disordered" evidence="1">
    <location>
        <begin position="1"/>
        <end position="23"/>
    </location>
</feature>
<sequence length="94" mass="10331">MNPNQATLDGERQTSLGSIASTEPVVDGVEQVLVSSSTNSRTSYHKQDPHNAGEPKCGQTLRADRSEWDQKPKESMRRSSIEPCPSCYPDGDPR</sequence>
<evidence type="ECO:0000313" key="3">
    <source>
        <dbReference type="Proteomes" id="UP000052103"/>
    </source>
</evidence>
<dbReference type="RefSeq" id="YP_010581797.1">
    <property type="nucleotide sequence ID" value="NC_003158.2"/>
</dbReference>
<protein>
    <submittedName>
        <fullName evidence="2">Uncharacterized protein</fullName>
    </submittedName>
</protein>
<evidence type="ECO:0000256" key="1">
    <source>
        <dbReference type="SAM" id="MobiDB-lite"/>
    </source>
</evidence>
<proteinExistence type="predicted"/>
<name>A0AAE9VMN5_9VIRU</name>
<dbReference type="KEGG" id="vg:60339521"/>
<evidence type="ECO:0000313" key="2">
    <source>
        <dbReference type="EMBL" id="WBE14040.1"/>
    </source>
</evidence>
<dbReference type="EMBL" id="AY048850">
    <property type="protein sequence ID" value="WBE14040.1"/>
    <property type="molecule type" value="Genomic_DNA"/>
</dbReference>
<accession>A0AAE9VMN5</accession>
<reference evidence="2 3" key="2">
    <citation type="journal article" date="2012" name="Virology">
        <title>Temperate membrane-containing halophilic archaeal virus SNJ1 has a circular dsDNA genome identical to that of plasmid pHH205.</title>
        <authorList>
            <person name="Zhang Z."/>
            <person name="Liu Y."/>
            <person name="Wang S."/>
            <person name="Yang D."/>
            <person name="Cheng Y."/>
            <person name="Hu J."/>
            <person name="Chen J."/>
            <person name="Mei Y."/>
            <person name="Shen P."/>
            <person name="Bamford D.H."/>
            <person name="Chen X."/>
        </authorList>
    </citation>
    <scope>NUCLEOTIDE SEQUENCE [LARGE SCALE GENOMIC DNA]</scope>
</reference>
<feature type="region of interest" description="Disordered" evidence="1">
    <location>
        <begin position="36"/>
        <end position="94"/>
    </location>
</feature>
<reference evidence="2 3" key="1">
    <citation type="journal article" date="2003" name="FEMS Microbiol. Lett.">
        <title>Characterization of a novel plasmid from extremely halophilic Archaea: nucleotide sequence and function analysis.</title>
        <authorList>
            <person name="Ye X."/>
            <person name="Ou J."/>
            <person name="Ni L."/>
            <person name="Shi W."/>
            <person name="Shen P."/>
        </authorList>
    </citation>
    <scope>NUCLEOTIDE SEQUENCE [LARGE SCALE GENOMIC DNA]</scope>
</reference>
<dbReference type="GeneID" id="60339521"/>